<keyword evidence="1" id="KW-0812">Transmembrane</keyword>
<keyword evidence="1" id="KW-0472">Membrane</keyword>
<keyword evidence="1" id="KW-1133">Transmembrane helix</keyword>
<accession>A0A1N6Z7H8</accession>
<protein>
    <submittedName>
        <fullName evidence="2">Uncharacterized protein</fullName>
    </submittedName>
</protein>
<feature type="transmembrane region" description="Helical" evidence="1">
    <location>
        <begin position="20"/>
        <end position="41"/>
    </location>
</feature>
<evidence type="ECO:0000313" key="3">
    <source>
        <dbReference type="Proteomes" id="UP000186953"/>
    </source>
</evidence>
<dbReference type="EMBL" id="FTMA01000008">
    <property type="protein sequence ID" value="SIR22755.1"/>
    <property type="molecule type" value="Genomic_DNA"/>
</dbReference>
<evidence type="ECO:0000256" key="1">
    <source>
        <dbReference type="SAM" id="Phobius"/>
    </source>
</evidence>
<sequence length="130" mass="14752">MVLYLNFVTALKTNTNIALLLSFIFLAKLIAIEANALNIILGENVIALVKPNCKKKNTLRPTKDSTYISAGVLLADKVLEINEFCNSQFSLELFTWSTNNTKPFRVINEHFSSRLDYRYLDIAFPPPRLV</sequence>
<dbReference type="STRING" id="228959.SAMN05421797_10866"/>
<keyword evidence="3" id="KW-1185">Reference proteome</keyword>
<organism evidence="2 3">
    <name type="scientific">Maribacter ulvicola</name>
    <dbReference type="NCBI Taxonomy" id="228959"/>
    <lineage>
        <taxon>Bacteria</taxon>
        <taxon>Pseudomonadati</taxon>
        <taxon>Bacteroidota</taxon>
        <taxon>Flavobacteriia</taxon>
        <taxon>Flavobacteriales</taxon>
        <taxon>Flavobacteriaceae</taxon>
        <taxon>Maribacter</taxon>
    </lineage>
</organism>
<gene>
    <name evidence="2" type="ORF">SAMN05421797_10866</name>
</gene>
<reference evidence="3" key="1">
    <citation type="submission" date="2017-01" db="EMBL/GenBank/DDBJ databases">
        <authorList>
            <person name="Varghese N."/>
            <person name="Submissions S."/>
        </authorList>
    </citation>
    <scope>NUCLEOTIDE SEQUENCE [LARGE SCALE GENOMIC DNA]</scope>
    <source>
        <strain evidence="3">DSM 15366</strain>
    </source>
</reference>
<name>A0A1N6Z7H8_9FLAO</name>
<dbReference type="AlphaFoldDB" id="A0A1N6Z7H8"/>
<evidence type="ECO:0000313" key="2">
    <source>
        <dbReference type="EMBL" id="SIR22755.1"/>
    </source>
</evidence>
<proteinExistence type="predicted"/>
<dbReference type="OrthoDB" id="1439895at2"/>
<dbReference type="Proteomes" id="UP000186953">
    <property type="component" value="Unassembled WGS sequence"/>
</dbReference>